<organism evidence="2 3">
    <name type="scientific">Petrolisthes cinctipes</name>
    <name type="common">Flat porcelain crab</name>
    <dbReference type="NCBI Taxonomy" id="88211"/>
    <lineage>
        <taxon>Eukaryota</taxon>
        <taxon>Metazoa</taxon>
        <taxon>Ecdysozoa</taxon>
        <taxon>Arthropoda</taxon>
        <taxon>Crustacea</taxon>
        <taxon>Multicrustacea</taxon>
        <taxon>Malacostraca</taxon>
        <taxon>Eumalacostraca</taxon>
        <taxon>Eucarida</taxon>
        <taxon>Decapoda</taxon>
        <taxon>Pleocyemata</taxon>
        <taxon>Anomura</taxon>
        <taxon>Galatheoidea</taxon>
        <taxon>Porcellanidae</taxon>
        <taxon>Petrolisthes</taxon>
    </lineage>
</organism>
<sequence length="205" mass="22815">MPSFLPHPYSIISSPPATPPSPTTLLHVLPSFLTRKAYLLLPHLPHPPTHPPTHSPTYPLIHLPTHPPTHSPTYPLTHLPTHPPTHSPTYTLPSNMPPSRSGPHPHPNSSPSHPATLTPPLSTYLSHLITLSTIYLNSTLTHEPTFHPHPPTHFPPSPTNPLSTLTHQPTFHPHLPSPSPPHQEERQHTRASEYFNFTLLVLFCR</sequence>
<comment type="caution">
    <text evidence="2">The sequence shown here is derived from an EMBL/GenBank/DDBJ whole genome shotgun (WGS) entry which is preliminary data.</text>
</comment>
<dbReference type="Proteomes" id="UP001286313">
    <property type="component" value="Unassembled WGS sequence"/>
</dbReference>
<dbReference type="EMBL" id="JAWQEG010000248">
    <property type="protein sequence ID" value="KAK3892744.1"/>
    <property type="molecule type" value="Genomic_DNA"/>
</dbReference>
<evidence type="ECO:0000256" key="1">
    <source>
        <dbReference type="SAM" id="MobiDB-lite"/>
    </source>
</evidence>
<accession>A0AAE1GJE4</accession>
<dbReference type="AlphaFoldDB" id="A0AAE1GJE4"/>
<feature type="region of interest" description="Disordered" evidence="1">
    <location>
        <begin position="143"/>
        <end position="188"/>
    </location>
</feature>
<reference evidence="2" key="1">
    <citation type="submission" date="2023-10" db="EMBL/GenBank/DDBJ databases">
        <title>Genome assemblies of two species of porcelain crab, Petrolisthes cinctipes and Petrolisthes manimaculis (Anomura: Porcellanidae).</title>
        <authorList>
            <person name="Angst P."/>
        </authorList>
    </citation>
    <scope>NUCLEOTIDE SEQUENCE</scope>
    <source>
        <strain evidence="2">PB745_01</strain>
        <tissue evidence="2">Gill</tissue>
    </source>
</reference>
<proteinExistence type="predicted"/>
<keyword evidence="3" id="KW-1185">Reference proteome</keyword>
<name>A0AAE1GJE4_PETCI</name>
<protein>
    <submittedName>
        <fullName evidence="2">Uncharacterized protein</fullName>
    </submittedName>
</protein>
<feature type="compositionally biased region" description="Pro residues" evidence="1">
    <location>
        <begin position="147"/>
        <end position="159"/>
    </location>
</feature>
<evidence type="ECO:0000313" key="2">
    <source>
        <dbReference type="EMBL" id="KAK3892744.1"/>
    </source>
</evidence>
<evidence type="ECO:0000313" key="3">
    <source>
        <dbReference type="Proteomes" id="UP001286313"/>
    </source>
</evidence>
<feature type="region of interest" description="Disordered" evidence="1">
    <location>
        <begin position="78"/>
        <end position="118"/>
    </location>
</feature>
<feature type="compositionally biased region" description="Low complexity" evidence="1">
    <location>
        <begin position="87"/>
        <end position="114"/>
    </location>
</feature>
<gene>
    <name evidence="2" type="ORF">Pcinc_003434</name>
</gene>